<sequence>MLVENKLTTEEIIKATSGILVNGDMGIVFKGVCTDTRIFEPGYLFWALKGKNFDGHNFWKEALDKGAKGLILEYFPAGLKLEELPKTISIILVKDTLRALGDLAQWYRVKKAFKIIAITGSCGKTTTKEFTSELLSKFFKIAKNEANYNNLIGVPLSILSMKGDFDWVVLELGTSVKGEIERLAEITQPQVSAITCIQPAHLEGLLSIEGVLEEKTSLWRKTDPSGWIVYFYDQENLRTQAQKMPQKKLSFGEVKGADLRLLSALPLERGFQVSLEYGGSIYTFEVSLLGRHNLLNLLCAFGICIAAGLNLEELLAKLPCELAFLERAKLIQAGNYVILDDTYNANPGSMEASLFWLRDQPEAFGKKIAILGDMKELGDLAPMFHQEIGKLAGSIVDKAFFVGEMASFYARGFEVSQKPFEVFPTLEDFLERFVITEEKAIILVKGSRALKMERIIKKLCEGR</sequence>
<comment type="pathway">
    <text evidence="10 11">Cell wall biogenesis; peptidoglycan biosynthesis.</text>
</comment>
<keyword evidence="1 10" id="KW-0963">Cytoplasm</keyword>
<evidence type="ECO:0000259" key="13">
    <source>
        <dbReference type="Pfam" id="PF02875"/>
    </source>
</evidence>
<dbReference type="Pfam" id="PF01225">
    <property type="entry name" value="Mur_ligase"/>
    <property type="match status" value="1"/>
</dbReference>
<evidence type="ECO:0000259" key="14">
    <source>
        <dbReference type="Pfam" id="PF08245"/>
    </source>
</evidence>
<evidence type="ECO:0000256" key="6">
    <source>
        <dbReference type="ARBA" id="ARBA00022960"/>
    </source>
</evidence>
<dbReference type="PATRIC" id="fig|1653476.3.peg.821"/>
<gene>
    <name evidence="10" type="primary">murF</name>
    <name evidence="15" type="ORF">THC_0791</name>
</gene>
<dbReference type="PANTHER" id="PTHR43024:SF1">
    <property type="entry name" value="UDP-N-ACETYLMURAMOYL-TRIPEPTIDE--D-ALANYL-D-ALANINE LIGASE"/>
    <property type="match status" value="1"/>
</dbReference>
<keyword evidence="16" id="KW-1185">Reference proteome</keyword>
<evidence type="ECO:0000256" key="8">
    <source>
        <dbReference type="ARBA" id="ARBA00023306"/>
    </source>
</evidence>
<dbReference type="GO" id="GO:0005737">
    <property type="term" value="C:cytoplasm"/>
    <property type="evidence" value="ECO:0007669"/>
    <property type="project" value="UniProtKB-SubCell"/>
</dbReference>
<protein>
    <recommendedName>
        <fullName evidence="10 11">UDP-N-acetylmuramoyl-tripeptide--D-alanyl-D-alanine ligase</fullName>
        <ecNumber evidence="10 11">6.3.2.10</ecNumber>
    </recommendedName>
    <alternativeName>
        <fullName evidence="10">D-alanyl-D-alanine-adding enzyme</fullName>
    </alternativeName>
</protein>
<keyword evidence="9 10" id="KW-0961">Cell wall biogenesis/degradation</keyword>
<dbReference type="Gene3D" id="3.40.1390.10">
    <property type="entry name" value="MurE/MurF, N-terminal domain"/>
    <property type="match status" value="1"/>
</dbReference>
<evidence type="ECO:0000256" key="11">
    <source>
        <dbReference type="RuleBase" id="RU004136"/>
    </source>
</evidence>
<dbReference type="InterPro" id="IPR051046">
    <property type="entry name" value="MurCDEF_CellWall_CoF430Synth"/>
</dbReference>
<evidence type="ECO:0000256" key="9">
    <source>
        <dbReference type="ARBA" id="ARBA00023316"/>
    </source>
</evidence>
<dbReference type="RefSeq" id="WP_068513629.1">
    <property type="nucleotide sequence ID" value="NZ_AP014945.1"/>
</dbReference>
<feature type="binding site" evidence="10">
    <location>
        <begin position="120"/>
        <end position="126"/>
    </location>
    <ligand>
        <name>ATP</name>
        <dbReference type="ChEBI" id="CHEBI:30616"/>
    </ligand>
</feature>
<dbReference type="Proteomes" id="UP000068196">
    <property type="component" value="Chromosome"/>
</dbReference>
<evidence type="ECO:0000256" key="1">
    <source>
        <dbReference type="ARBA" id="ARBA00022490"/>
    </source>
</evidence>
<keyword evidence="2 10" id="KW-0436">Ligase</keyword>
<evidence type="ECO:0000313" key="16">
    <source>
        <dbReference type="Proteomes" id="UP000068196"/>
    </source>
</evidence>
<dbReference type="SUPFAM" id="SSF53244">
    <property type="entry name" value="MurD-like peptide ligases, peptide-binding domain"/>
    <property type="match status" value="1"/>
</dbReference>
<dbReference type="AlphaFoldDB" id="A0A0U5AX38"/>
<dbReference type="KEGG" id="cthi:THC_0791"/>
<dbReference type="InterPro" id="IPR013221">
    <property type="entry name" value="Mur_ligase_cen"/>
</dbReference>
<dbReference type="OrthoDB" id="9801978at2"/>
<dbReference type="EMBL" id="AP014945">
    <property type="protein sequence ID" value="BAU23182.1"/>
    <property type="molecule type" value="Genomic_DNA"/>
</dbReference>
<evidence type="ECO:0000256" key="4">
    <source>
        <dbReference type="ARBA" id="ARBA00022741"/>
    </source>
</evidence>
<comment type="similarity">
    <text evidence="10">Belongs to the MurCDEF family. MurF subfamily.</text>
</comment>
<evidence type="ECO:0000313" key="15">
    <source>
        <dbReference type="EMBL" id="BAU23182.1"/>
    </source>
</evidence>
<feature type="domain" description="Mur ligase C-terminal" evidence="13">
    <location>
        <begin position="327"/>
        <end position="448"/>
    </location>
</feature>
<keyword evidence="7 10" id="KW-0573">Peptidoglycan synthesis</keyword>
<organism evidence="15 16">
    <name type="scientific">Caldimicrobium thiodismutans</name>
    <dbReference type="NCBI Taxonomy" id="1653476"/>
    <lineage>
        <taxon>Bacteria</taxon>
        <taxon>Pseudomonadati</taxon>
        <taxon>Thermodesulfobacteriota</taxon>
        <taxon>Thermodesulfobacteria</taxon>
        <taxon>Thermodesulfobacteriales</taxon>
        <taxon>Thermodesulfobacteriaceae</taxon>
        <taxon>Caldimicrobium</taxon>
    </lineage>
</organism>
<dbReference type="GO" id="GO:0005524">
    <property type="term" value="F:ATP binding"/>
    <property type="evidence" value="ECO:0007669"/>
    <property type="project" value="UniProtKB-UniRule"/>
</dbReference>
<dbReference type="STRING" id="1653476.THC_0791"/>
<reference evidence="16" key="2">
    <citation type="journal article" date="2016" name="Int. J. Syst. Evol. Microbiol.">
        <title>Caldimicrobium thiodismutans sp. nov., a sulfur-disproportionating bacterium isolated from a hot spring.</title>
        <authorList>
            <person name="Kojima H."/>
            <person name="Umezawa K."/>
            <person name="Fukui M."/>
        </authorList>
    </citation>
    <scope>NUCLEOTIDE SEQUENCE [LARGE SCALE GENOMIC DNA]</scope>
    <source>
        <strain evidence="16">TF1</strain>
    </source>
</reference>
<comment type="subcellular location">
    <subcellularLocation>
        <location evidence="10 11">Cytoplasm</location>
    </subcellularLocation>
</comment>
<evidence type="ECO:0000256" key="7">
    <source>
        <dbReference type="ARBA" id="ARBA00022984"/>
    </source>
</evidence>
<feature type="domain" description="Mur ligase central" evidence="14">
    <location>
        <begin position="118"/>
        <end position="303"/>
    </location>
</feature>
<evidence type="ECO:0000256" key="5">
    <source>
        <dbReference type="ARBA" id="ARBA00022840"/>
    </source>
</evidence>
<name>A0A0U5AX38_9BACT</name>
<evidence type="ECO:0000256" key="3">
    <source>
        <dbReference type="ARBA" id="ARBA00022618"/>
    </source>
</evidence>
<proteinExistence type="inferred from homology"/>
<dbReference type="InterPro" id="IPR036615">
    <property type="entry name" value="Mur_ligase_C_dom_sf"/>
</dbReference>
<keyword evidence="6 10" id="KW-0133">Cell shape</keyword>
<dbReference type="Pfam" id="PF08245">
    <property type="entry name" value="Mur_ligase_M"/>
    <property type="match status" value="1"/>
</dbReference>
<dbReference type="GO" id="GO:0008766">
    <property type="term" value="F:UDP-N-acetylmuramoylalanyl-D-glutamyl-2,6-diaminopimelate-D-alanyl-D-alanine ligase activity"/>
    <property type="evidence" value="ECO:0007669"/>
    <property type="project" value="RHEA"/>
</dbReference>
<dbReference type="InterPro" id="IPR005863">
    <property type="entry name" value="UDP-N-AcMur_synth"/>
</dbReference>
<evidence type="ECO:0000256" key="2">
    <source>
        <dbReference type="ARBA" id="ARBA00022598"/>
    </source>
</evidence>
<dbReference type="PANTHER" id="PTHR43024">
    <property type="entry name" value="UDP-N-ACETYLMURAMOYL-TRIPEPTIDE--D-ALANYL-D-ALANINE LIGASE"/>
    <property type="match status" value="1"/>
</dbReference>
<dbReference type="Gene3D" id="3.40.1190.10">
    <property type="entry name" value="Mur-like, catalytic domain"/>
    <property type="match status" value="1"/>
</dbReference>
<evidence type="ECO:0000256" key="10">
    <source>
        <dbReference type="HAMAP-Rule" id="MF_02019"/>
    </source>
</evidence>
<dbReference type="InterPro" id="IPR035911">
    <property type="entry name" value="MurE/MurF_N"/>
</dbReference>
<dbReference type="SUPFAM" id="SSF63418">
    <property type="entry name" value="MurE/MurF N-terminal domain"/>
    <property type="match status" value="1"/>
</dbReference>
<dbReference type="InterPro" id="IPR000713">
    <property type="entry name" value="Mur_ligase_N"/>
</dbReference>
<keyword evidence="3 10" id="KW-0132">Cell division</keyword>
<reference evidence="15 16" key="1">
    <citation type="journal article" date="2016" name="Int. J. Syst. Evol. Microbiol.">
        <title>Caldimicrobium thiodismutans sp. nov., a sulfur-disproportionating bacterium isolated from a hot spring, and emended description of the genus Caldimicrobium.</title>
        <authorList>
            <person name="Kojima H."/>
            <person name="Umezawa K."/>
            <person name="Fukui M."/>
        </authorList>
    </citation>
    <scope>NUCLEOTIDE SEQUENCE [LARGE SCALE GENOMIC DNA]</scope>
    <source>
        <strain evidence="15 16">TF1</strain>
    </source>
</reference>
<keyword evidence="4 10" id="KW-0547">Nucleotide-binding</keyword>
<dbReference type="UniPathway" id="UPA00219"/>
<dbReference type="InterPro" id="IPR036565">
    <property type="entry name" value="Mur-like_cat_sf"/>
</dbReference>
<dbReference type="GO" id="GO:0047480">
    <property type="term" value="F:UDP-N-acetylmuramoyl-tripeptide-D-alanyl-D-alanine ligase activity"/>
    <property type="evidence" value="ECO:0007669"/>
    <property type="project" value="UniProtKB-UniRule"/>
</dbReference>
<dbReference type="GO" id="GO:0009252">
    <property type="term" value="P:peptidoglycan biosynthetic process"/>
    <property type="evidence" value="ECO:0007669"/>
    <property type="project" value="UniProtKB-UniRule"/>
</dbReference>
<keyword evidence="5 10" id="KW-0067">ATP-binding</keyword>
<dbReference type="Gene3D" id="3.90.190.20">
    <property type="entry name" value="Mur ligase, C-terminal domain"/>
    <property type="match status" value="1"/>
</dbReference>
<dbReference type="GO" id="GO:0051301">
    <property type="term" value="P:cell division"/>
    <property type="evidence" value="ECO:0007669"/>
    <property type="project" value="UniProtKB-KW"/>
</dbReference>
<dbReference type="GO" id="GO:0008360">
    <property type="term" value="P:regulation of cell shape"/>
    <property type="evidence" value="ECO:0007669"/>
    <property type="project" value="UniProtKB-KW"/>
</dbReference>
<dbReference type="HAMAP" id="MF_02019">
    <property type="entry name" value="MurF"/>
    <property type="match status" value="1"/>
</dbReference>
<accession>A0A0U5AX38</accession>
<dbReference type="SUPFAM" id="SSF53623">
    <property type="entry name" value="MurD-like peptide ligases, catalytic domain"/>
    <property type="match status" value="1"/>
</dbReference>
<dbReference type="NCBIfam" id="TIGR01143">
    <property type="entry name" value="murF"/>
    <property type="match status" value="1"/>
</dbReference>
<dbReference type="Pfam" id="PF02875">
    <property type="entry name" value="Mur_ligase_C"/>
    <property type="match status" value="1"/>
</dbReference>
<keyword evidence="8 10" id="KW-0131">Cell cycle</keyword>
<evidence type="ECO:0000259" key="12">
    <source>
        <dbReference type="Pfam" id="PF01225"/>
    </source>
</evidence>
<dbReference type="InterPro" id="IPR004101">
    <property type="entry name" value="Mur_ligase_C"/>
</dbReference>
<comment type="function">
    <text evidence="10 11">Involved in cell wall formation. Catalyzes the final step in the synthesis of UDP-N-acetylmuramoyl-pentapeptide, the precursor of murein.</text>
</comment>
<dbReference type="EC" id="6.3.2.10" evidence="10 11"/>
<dbReference type="GO" id="GO:0071555">
    <property type="term" value="P:cell wall organization"/>
    <property type="evidence" value="ECO:0007669"/>
    <property type="project" value="UniProtKB-KW"/>
</dbReference>
<feature type="domain" description="Mur ligase N-terminal catalytic" evidence="12">
    <location>
        <begin position="30"/>
        <end position="105"/>
    </location>
</feature>
<comment type="catalytic activity">
    <reaction evidence="10 11">
        <text>D-alanyl-D-alanine + UDP-N-acetyl-alpha-D-muramoyl-L-alanyl-gamma-D-glutamyl-meso-2,6-diaminopimelate + ATP = UDP-N-acetyl-alpha-D-muramoyl-L-alanyl-gamma-D-glutamyl-meso-2,6-diaminopimeloyl-D-alanyl-D-alanine + ADP + phosphate + H(+)</text>
        <dbReference type="Rhea" id="RHEA:28374"/>
        <dbReference type="ChEBI" id="CHEBI:15378"/>
        <dbReference type="ChEBI" id="CHEBI:30616"/>
        <dbReference type="ChEBI" id="CHEBI:43474"/>
        <dbReference type="ChEBI" id="CHEBI:57822"/>
        <dbReference type="ChEBI" id="CHEBI:61386"/>
        <dbReference type="ChEBI" id="CHEBI:83905"/>
        <dbReference type="ChEBI" id="CHEBI:456216"/>
        <dbReference type="EC" id="6.3.2.10"/>
    </reaction>
</comment>